<evidence type="ECO:0000259" key="3">
    <source>
        <dbReference type="Pfam" id="PF00089"/>
    </source>
</evidence>
<accession>A0A0K1PE01</accession>
<feature type="domain" description="Peptidase S1" evidence="3">
    <location>
        <begin position="60"/>
        <end position="250"/>
    </location>
</feature>
<dbReference type="RefSeq" id="WP_082343052.1">
    <property type="nucleotide sequence ID" value="NZ_CP012332.1"/>
</dbReference>
<keyword evidence="1" id="KW-0732">Signal</keyword>
<dbReference type="STRING" id="1391653.AKJ08_2150"/>
<dbReference type="PROSITE" id="PS00134">
    <property type="entry name" value="TRYPSIN_HIS"/>
    <property type="match status" value="1"/>
</dbReference>
<sequence>MLAACQAGEVTPVDEVVDQSAQPIYGTFQPDYPTISKAEELSTWKGVAGAVAFVRRPDTNRECSGTLVSRRHVVTAGHCVVGDSVGSIRVSFAQDRNYPEFKEIDRETFGRTPRNRVSGRDIVLLTLDRDVPMSLVKKIPAYNAGSVKEFMSRNRRGGFIQVGYGLSRDYQGNVVWDQKRRYGPVNWVTAERRKCNRFKVAGSTCLDFPEIWAPYGTGQAMMDSGDSGGALFGMDIQTGEYVLLGVTSGDRGWWDGSSHQAWAHLGTIDGIGTDLTPFIPDADGDGVPDQFDNCPPSLCVARGWPLSRCFNPDQLDEDNDGVGDACDNCPPSRCAALGDGRSCANSRQIDSDGDGVGDVCDSCPMKDAPQTISNGGTVGDACNGCPGMALHFLPCLSGSTTCESARAGICLFDYDKDGRPLPGRCSQLADWDGDGVPDACDYCPYDWDPENRNANLHIENDVNVSRLGDVCDPVPVYDFAQGEPPVYREFAPPFGLGAEGVDYQTIEGHSWLGFDGTRFVTSISQPTVFQHCSCISGGRYQTEASCADRIECRPRWADRVLNGWKPLTVAVEPNAAPFPPTGRSLRFDTNVSHPYSFVWNSFDDIMRSNNPVDRDPANPLRTHGLVASIVTRVNGVFASTRDAGSWNLRTVVRMFDTPNYEIYKRDWRFGPCSFPNCLGWEHPLARVWNPPEDRILDRIRPFVFDAGWVGLVRRDGAAVDAFDGVSPRLTELMSSGKWRWVPAAEEPAVLARFDAYVGVLVPREGTGAGLPLPLTLKDGQIDIDGDPEYDSGMGFIGAVQISDEERGAFSGLQGILYLVGRDSDPGLRRYDLSTGVAGFATFEYEPDDENLGIALDTVRNRLYLLQVEDAGKTVSLVSYDLANGRRDNLLTVPRQPGLYEKTALAVDSTGALTIFASARGRGLEAWRYMPSGADAKFGGKFTDEGVLYDEPRRSDLVPVWMEREERNQMRLLSLSAQSFSQYTPCTGL</sequence>
<dbReference type="InterPro" id="IPR003367">
    <property type="entry name" value="Thrombospondin_3-like_rpt"/>
</dbReference>
<dbReference type="Gene3D" id="2.40.10.10">
    <property type="entry name" value="Trypsin-like serine proteases"/>
    <property type="match status" value="2"/>
</dbReference>
<proteinExistence type="predicted"/>
<evidence type="ECO:0000313" key="4">
    <source>
        <dbReference type="EMBL" id="AKU91763.1"/>
    </source>
</evidence>
<reference evidence="4 5" key="1">
    <citation type="submission" date="2015-08" db="EMBL/GenBank/DDBJ databases">
        <authorList>
            <person name="Babu N.S."/>
            <person name="Beckwith C.J."/>
            <person name="Beseler K.G."/>
            <person name="Brison A."/>
            <person name="Carone J.V."/>
            <person name="Caskin T.P."/>
            <person name="Diamond M."/>
            <person name="Durham M.E."/>
            <person name="Foxe J.M."/>
            <person name="Go M."/>
            <person name="Henderson B.A."/>
            <person name="Jones I.B."/>
            <person name="McGettigan J.A."/>
            <person name="Micheletti S.J."/>
            <person name="Nasrallah M.E."/>
            <person name="Ortiz D."/>
            <person name="Piller C.R."/>
            <person name="Privatt S.R."/>
            <person name="Schneider S.L."/>
            <person name="Sharp S."/>
            <person name="Smith T.C."/>
            <person name="Stanton J.D."/>
            <person name="Ullery H.E."/>
            <person name="Wilson R.J."/>
            <person name="Serrano M.G."/>
            <person name="Buck G."/>
            <person name="Lee V."/>
            <person name="Wang Y."/>
            <person name="Carvalho R."/>
            <person name="Voegtly L."/>
            <person name="Shi R."/>
            <person name="Duckworth R."/>
            <person name="Johnson A."/>
            <person name="Loviza R."/>
            <person name="Walstead R."/>
            <person name="Shah Z."/>
            <person name="Kiflezghi M."/>
            <person name="Wade K."/>
            <person name="Ball S.L."/>
            <person name="Bradley K.W."/>
            <person name="Asai D.J."/>
            <person name="Bowman C.A."/>
            <person name="Russell D.A."/>
            <person name="Pope W.H."/>
            <person name="Jacobs-Sera D."/>
            <person name="Hendrix R.W."/>
            <person name="Hatfull G.F."/>
        </authorList>
    </citation>
    <scope>NUCLEOTIDE SEQUENCE [LARGE SCALE GENOMIC DNA]</scope>
    <source>
        <strain evidence="4 5">DSM 27710</strain>
    </source>
</reference>
<dbReference type="InterPro" id="IPR018114">
    <property type="entry name" value="TRYPSIN_HIS"/>
</dbReference>
<evidence type="ECO:0000256" key="2">
    <source>
        <dbReference type="ARBA" id="ARBA00022837"/>
    </source>
</evidence>
<dbReference type="Proteomes" id="UP000055590">
    <property type="component" value="Chromosome"/>
</dbReference>
<dbReference type="EMBL" id="CP012332">
    <property type="protein sequence ID" value="AKU91763.1"/>
    <property type="molecule type" value="Genomic_DNA"/>
</dbReference>
<dbReference type="Pfam" id="PF00089">
    <property type="entry name" value="Trypsin"/>
    <property type="match status" value="1"/>
</dbReference>
<dbReference type="InterPro" id="IPR028974">
    <property type="entry name" value="TSP_type-3_rpt"/>
</dbReference>
<protein>
    <recommendedName>
        <fullName evidence="3">Peptidase S1 domain-containing protein</fullName>
    </recommendedName>
</protein>
<keyword evidence="2" id="KW-0106">Calcium</keyword>
<dbReference type="GO" id="GO:0007155">
    <property type="term" value="P:cell adhesion"/>
    <property type="evidence" value="ECO:0007669"/>
    <property type="project" value="InterPro"/>
</dbReference>
<evidence type="ECO:0000256" key="1">
    <source>
        <dbReference type="ARBA" id="ARBA00022729"/>
    </source>
</evidence>
<dbReference type="GO" id="GO:0005509">
    <property type="term" value="F:calcium ion binding"/>
    <property type="evidence" value="ECO:0007669"/>
    <property type="project" value="InterPro"/>
</dbReference>
<dbReference type="SUPFAM" id="SSF50494">
    <property type="entry name" value="Trypsin-like serine proteases"/>
    <property type="match status" value="1"/>
</dbReference>
<gene>
    <name evidence="4" type="ORF">AKJ08_2150</name>
</gene>
<dbReference type="InterPro" id="IPR001254">
    <property type="entry name" value="Trypsin_dom"/>
</dbReference>
<dbReference type="GO" id="GO:0006508">
    <property type="term" value="P:proteolysis"/>
    <property type="evidence" value="ECO:0007669"/>
    <property type="project" value="InterPro"/>
</dbReference>
<dbReference type="KEGG" id="vin:AKJ08_2150"/>
<dbReference type="InterPro" id="IPR009003">
    <property type="entry name" value="Peptidase_S1_PA"/>
</dbReference>
<dbReference type="OrthoDB" id="5476112at2"/>
<dbReference type="SUPFAM" id="SSF103647">
    <property type="entry name" value="TSP type-3 repeat"/>
    <property type="match status" value="1"/>
</dbReference>
<dbReference type="InterPro" id="IPR043504">
    <property type="entry name" value="Peptidase_S1_PA_chymotrypsin"/>
</dbReference>
<dbReference type="Pfam" id="PF02412">
    <property type="entry name" value="TSP_3"/>
    <property type="match status" value="1"/>
</dbReference>
<organism evidence="4 5">
    <name type="scientific">Vulgatibacter incomptus</name>
    <dbReference type="NCBI Taxonomy" id="1391653"/>
    <lineage>
        <taxon>Bacteria</taxon>
        <taxon>Pseudomonadati</taxon>
        <taxon>Myxococcota</taxon>
        <taxon>Myxococcia</taxon>
        <taxon>Myxococcales</taxon>
        <taxon>Cystobacterineae</taxon>
        <taxon>Vulgatibacteraceae</taxon>
        <taxon>Vulgatibacter</taxon>
    </lineage>
</organism>
<dbReference type="Gene3D" id="4.10.1080.10">
    <property type="entry name" value="TSP type-3 repeat"/>
    <property type="match status" value="2"/>
</dbReference>
<dbReference type="AlphaFoldDB" id="A0A0K1PE01"/>
<evidence type="ECO:0000313" key="5">
    <source>
        <dbReference type="Proteomes" id="UP000055590"/>
    </source>
</evidence>
<dbReference type="PANTHER" id="PTHR10199">
    <property type="entry name" value="THROMBOSPONDIN"/>
    <property type="match status" value="1"/>
</dbReference>
<dbReference type="GO" id="GO:0004252">
    <property type="term" value="F:serine-type endopeptidase activity"/>
    <property type="evidence" value="ECO:0007669"/>
    <property type="project" value="InterPro"/>
</dbReference>
<keyword evidence="5" id="KW-1185">Reference proteome</keyword>
<name>A0A0K1PE01_9BACT</name>